<evidence type="ECO:0000259" key="2">
    <source>
        <dbReference type="PROSITE" id="PS50006"/>
    </source>
</evidence>
<evidence type="ECO:0000313" key="3">
    <source>
        <dbReference type="EMBL" id="MCF1598050.1"/>
    </source>
</evidence>
<dbReference type="Gene3D" id="2.60.200.20">
    <property type="match status" value="1"/>
</dbReference>
<comment type="caution">
    <text evidence="3">The sequence shown here is derived from an EMBL/GenBank/DDBJ whole genome shotgun (WGS) entry which is preliminary data.</text>
</comment>
<dbReference type="RefSeq" id="WP_234766465.1">
    <property type="nucleotide sequence ID" value="NZ_JAKEIP010000186.1"/>
</dbReference>
<sequence length="276" mass="30049">MIAGHHAYRPLDHARVRTAPGSRALPATHGSLARGASAPVPGTLFVLALGGGMTLGPGEGREVLFGRNRPEVHVCLGEDDPKVSRHHGTLTHREGRWWVSNTGRLPIRCPAGRLLFRGEEPLPLDTGYTPLFAGGSRGREHLLEVFVTGADGGHRAPRHADVTRPPRVWTLSEPERLALITLGRRYLLHEPRPQPLTWRQTAAHLSETRPGEGWTDKRVGHLVNAVRLRLSRDGVPGLTREEVGEPVGNALNDHLIRALLASTTLVPMDLALVDGV</sequence>
<keyword evidence="1" id="KW-0597">Phosphoprotein</keyword>
<dbReference type="SUPFAM" id="SSF49879">
    <property type="entry name" value="SMAD/FHA domain"/>
    <property type="match status" value="1"/>
</dbReference>
<dbReference type="Pfam" id="PF00498">
    <property type="entry name" value="FHA"/>
    <property type="match status" value="1"/>
</dbReference>
<proteinExistence type="predicted"/>
<evidence type="ECO:0000313" key="4">
    <source>
        <dbReference type="Proteomes" id="UP001139384"/>
    </source>
</evidence>
<reference evidence="3" key="1">
    <citation type="submission" date="2022-01" db="EMBL/GenBank/DDBJ databases">
        <title>Draft Genome Sequences of Seven Type Strains of the Genus Streptomyces.</title>
        <authorList>
            <person name="Aziz S."/>
            <person name="Coretto E."/>
            <person name="Chronakova A."/>
            <person name="Sproer C."/>
            <person name="Huber K."/>
            <person name="Nouioui I."/>
            <person name="Gross H."/>
        </authorList>
    </citation>
    <scope>NUCLEOTIDE SEQUENCE</scope>
    <source>
        <strain evidence="3">DSM 103493</strain>
    </source>
</reference>
<dbReference type="AlphaFoldDB" id="A0A9X1Q2L5"/>
<organism evidence="3 4">
    <name type="scientific">Streptomyces muensis</name>
    <dbReference type="NCBI Taxonomy" id="1077944"/>
    <lineage>
        <taxon>Bacteria</taxon>
        <taxon>Bacillati</taxon>
        <taxon>Actinomycetota</taxon>
        <taxon>Actinomycetes</taxon>
        <taxon>Kitasatosporales</taxon>
        <taxon>Streptomycetaceae</taxon>
        <taxon>Streptomyces</taxon>
    </lineage>
</organism>
<name>A0A9X1Q2L5_STRM4</name>
<gene>
    <name evidence="3" type="ORF">L0P92_31515</name>
</gene>
<accession>A0A9X1Q2L5</accession>
<dbReference type="EMBL" id="JAKEIP010000186">
    <property type="protein sequence ID" value="MCF1598050.1"/>
    <property type="molecule type" value="Genomic_DNA"/>
</dbReference>
<keyword evidence="4" id="KW-1185">Reference proteome</keyword>
<dbReference type="Proteomes" id="UP001139384">
    <property type="component" value="Unassembled WGS sequence"/>
</dbReference>
<dbReference type="PROSITE" id="PS50006">
    <property type="entry name" value="FHA_DOMAIN"/>
    <property type="match status" value="1"/>
</dbReference>
<feature type="domain" description="FHA" evidence="2">
    <location>
        <begin position="63"/>
        <end position="104"/>
    </location>
</feature>
<evidence type="ECO:0000256" key="1">
    <source>
        <dbReference type="ARBA" id="ARBA00022553"/>
    </source>
</evidence>
<dbReference type="InterPro" id="IPR008984">
    <property type="entry name" value="SMAD_FHA_dom_sf"/>
</dbReference>
<protein>
    <submittedName>
        <fullName evidence="3">FHA domain-containing protein</fullName>
    </submittedName>
</protein>
<dbReference type="InterPro" id="IPR000253">
    <property type="entry name" value="FHA_dom"/>
</dbReference>